<feature type="domain" description="Rhamnogalacturonase A/B/Epimerase-like pectate lyase" evidence="2">
    <location>
        <begin position="514"/>
        <end position="744"/>
    </location>
</feature>
<dbReference type="GO" id="GO:0004650">
    <property type="term" value="F:polygalacturonase activity"/>
    <property type="evidence" value="ECO:0007669"/>
    <property type="project" value="InterPro"/>
</dbReference>
<dbReference type="FunFam" id="2.160.20.10:FF:000049">
    <property type="entry name" value="Putative exo-beta-1,3-glucanase"/>
    <property type="match status" value="1"/>
</dbReference>
<feature type="compositionally biased region" description="Pro residues" evidence="1">
    <location>
        <begin position="1541"/>
        <end position="1552"/>
    </location>
</feature>
<reference evidence="3" key="2">
    <citation type="submission" date="2023-05" db="EMBL/GenBank/DDBJ databases">
        <authorList>
            <consortium name="Lawrence Berkeley National Laboratory"/>
            <person name="Steindorff A."/>
            <person name="Hensen N."/>
            <person name="Bonometti L."/>
            <person name="Westerberg I."/>
            <person name="Brannstrom I.O."/>
            <person name="Guillou S."/>
            <person name="Cros-Aarteil S."/>
            <person name="Calhoun S."/>
            <person name="Haridas S."/>
            <person name="Kuo A."/>
            <person name="Mondo S."/>
            <person name="Pangilinan J."/>
            <person name="Riley R."/>
            <person name="Labutti K."/>
            <person name="Andreopoulos B."/>
            <person name="Lipzen A."/>
            <person name="Chen C."/>
            <person name="Yanf M."/>
            <person name="Daum C."/>
            <person name="Ng V."/>
            <person name="Clum A."/>
            <person name="Ohm R."/>
            <person name="Martin F."/>
            <person name="Silar P."/>
            <person name="Natvig D."/>
            <person name="Lalanne C."/>
            <person name="Gautier V."/>
            <person name="Ament-Velasquez S.L."/>
            <person name="Kruys A."/>
            <person name="Hutchinson M.I."/>
            <person name="Powell A.J."/>
            <person name="Barry K."/>
            <person name="Miller A.N."/>
            <person name="Grigoriev I.V."/>
            <person name="Debuchy R."/>
            <person name="Gladieux P."/>
            <person name="Thoren M.H."/>
            <person name="Johannesson H."/>
        </authorList>
    </citation>
    <scope>NUCLEOTIDE SEQUENCE</scope>
    <source>
        <strain evidence="3">PSN243</strain>
    </source>
</reference>
<evidence type="ECO:0000313" key="3">
    <source>
        <dbReference type="EMBL" id="KAK4451531.1"/>
    </source>
</evidence>
<dbReference type="InterPro" id="IPR011050">
    <property type="entry name" value="Pectin_lyase_fold/virulence"/>
</dbReference>
<feature type="region of interest" description="Disordered" evidence="1">
    <location>
        <begin position="1593"/>
        <end position="1613"/>
    </location>
</feature>
<keyword evidence="4" id="KW-1185">Reference proteome</keyword>
<comment type="caution">
    <text evidence="3">The sequence shown here is derived from an EMBL/GenBank/DDBJ whole genome shotgun (WGS) entry which is preliminary data.</text>
</comment>
<name>A0AAV9GUZ9_9PEZI</name>
<dbReference type="InterPro" id="IPR024535">
    <property type="entry name" value="RHGA/B-epi-like_pectate_lyase"/>
</dbReference>
<reference evidence="3" key="1">
    <citation type="journal article" date="2023" name="Mol. Phylogenet. Evol.">
        <title>Genome-scale phylogeny and comparative genomics of the fungal order Sordariales.</title>
        <authorList>
            <person name="Hensen N."/>
            <person name="Bonometti L."/>
            <person name="Westerberg I."/>
            <person name="Brannstrom I.O."/>
            <person name="Guillou S."/>
            <person name="Cros-Aarteil S."/>
            <person name="Calhoun S."/>
            <person name="Haridas S."/>
            <person name="Kuo A."/>
            <person name="Mondo S."/>
            <person name="Pangilinan J."/>
            <person name="Riley R."/>
            <person name="LaButti K."/>
            <person name="Andreopoulos B."/>
            <person name="Lipzen A."/>
            <person name="Chen C."/>
            <person name="Yan M."/>
            <person name="Daum C."/>
            <person name="Ng V."/>
            <person name="Clum A."/>
            <person name="Steindorff A."/>
            <person name="Ohm R.A."/>
            <person name="Martin F."/>
            <person name="Silar P."/>
            <person name="Natvig D.O."/>
            <person name="Lalanne C."/>
            <person name="Gautier V."/>
            <person name="Ament-Velasquez S.L."/>
            <person name="Kruys A."/>
            <person name="Hutchinson M.I."/>
            <person name="Powell A.J."/>
            <person name="Barry K."/>
            <person name="Miller A.N."/>
            <person name="Grigoriev I.V."/>
            <person name="Debuchy R."/>
            <person name="Gladieux P."/>
            <person name="Hiltunen Thoren M."/>
            <person name="Johannesson H."/>
        </authorList>
    </citation>
    <scope>NUCLEOTIDE SEQUENCE</scope>
    <source>
        <strain evidence="3">PSN243</strain>
    </source>
</reference>
<feature type="compositionally biased region" description="Acidic residues" evidence="1">
    <location>
        <begin position="1555"/>
        <end position="1569"/>
    </location>
</feature>
<evidence type="ECO:0000313" key="4">
    <source>
        <dbReference type="Proteomes" id="UP001321760"/>
    </source>
</evidence>
<dbReference type="PANTHER" id="PTHR33928:SF2">
    <property type="entry name" value="PECTATE LYASE SUPERFAMILY PROTEIN DOMAIN-CONTAINING PROTEIN-RELATED"/>
    <property type="match status" value="1"/>
</dbReference>
<feature type="domain" description="Rhamnogalacturonase A/B/Epimerase-like pectate lyase" evidence="2">
    <location>
        <begin position="876"/>
        <end position="934"/>
    </location>
</feature>
<dbReference type="InterPro" id="IPR012334">
    <property type="entry name" value="Pectin_lyas_fold"/>
</dbReference>
<keyword evidence="3" id="KW-0456">Lyase</keyword>
<evidence type="ECO:0000256" key="1">
    <source>
        <dbReference type="SAM" id="MobiDB-lite"/>
    </source>
</evidence>
<dbReference type="EMBL" id="MU865928">
    <property type="protein sequence ID" value="KAK4451531.1"/>
    <property type="molecule type" value="Genomic_DNA"/>
</dbReference>
<accession>A0AAV9GUZ9</accession>
<dbReference type="GO" id="GO:0016829">
    <property type="term" value="F:lyase activity"/>
    <property type="evidence" value="ECO:0007669"/>
    <property type="project" value="UniProtKB-KW"/>
</dbReference>
<dbReference type="SUPFAM" id="SSF51126">
    <property type="entry name" value="Pectin lyase-like"/>
    <property type="match status" value="2"/>
</dbReference>
<dbReference type="Gene3D" id="2.160.20.10">
    <property type="entry name" value="Single-stranded right-handed beta-helix, Pectin lyase-like"/>
    <property type="match status" value="2"/>
</dbReference>
<dbReference type="PANTHER" id="PTHR33928">
    <property type="entry name" value="POLYGALACTURONASE QRT3"/>
    <property type="match status" value="1"/>
</dbReference>
<organism evidence="3 4">
    <name type="scientific">Podospora aff. communis PSN243</name>
    <dbReference type="NCBI Taxonomy" id="3040156"/>
    <lineage>
        <taxon>Eukaryota</taxon>
        <taxon>Fungi</taxon>
        <taxon>Dikarya</taxon>
        <taxon>Ascomycota</taxon>
        <taxon>Pezizomycotina</taxon>
        <taxon>Sordariomycetes</taxon>
        <taxon>Sordariomycetidae</taxon>
        <taxon>Sordariales</taxon>
        <taxon>Podosporaceae</taxon>
        <taxon>Podospora</taxon>
    </lineage>
</organism>
<dbReference type="Pfam" id="PF12708">
    <property type="entry name" value="Pect-lyase_RHGA_epim"/>
    <property type="match status" value="2"/>
</dbReference>
<dbReference type="CDD" id="cd23668">
    <property type="entry name" value="GH55_beta13glucanase-like"/>
    <property type="match status" value="1"/>
</dbReference>
<dbReference type="InterPro" id="IPR039279">
    <property type="entry name" value="QRT3-like"/>
</dbReference>
<proteinExistence type="predicted"/>
<protein>
    <submittedName>
        <fullName evidence="3">Pectate lyase superfamily protein-domain-containing protein</fullName>
    </submittedName>
</protein>
<dbReference type="Proteomes" id="UP001321760">
    <property type="component" value="Unassembled WGS sequence"/>
</dbReference>
<evidence type="ECO:0000259" key="2">
    <source>
        <dbReference type="Pfam" id="PF12708"/>
    </source>
</evidence>
<feature type="region of interest" description="Disordered" evidence="1">
    <location>
        <begin position="1541"/>
        <end position="1580"/>
    </location>
</feature>
<sequence length="1979" mass="213467">MYKRDGQKMTGIGSDNRFVIAVGPAQEPPGGFNQEVTTIAPGDTQWWPNGVDANGGPAGGVRVTLRSDPPAGTVTITTASSSVDANGATATTTGAFEYTVDPPRSIPTLVYNCAFMPFICRNIDNHIKNAGNFKFDANGLMKLHLDMDATKQHRAEARWEAVCSQRKKSLWVAGGYPQKCANAKVDLGIPTVFGTEFDMEAVSVDSATIVEVIQGPVDPVDPNRRLFSGLKWTCDEFPSASWIEGGRGVDNKGIQCEVICAPMSSQCAHLTGDAKLGIAGLVNSGLVRKAMNKAAGVPPAGKKKARKWDNRSEQNWQASALRAAIATPVDSAFQSKLTLEPTVTTKRPAPVTPITTSAPSETLWRRNNIEAVPAKVQEGIHHLRGRAVSAAQVQSALDLVALARKERQQANARILAHPRVNHKDSKNATSFVDMDPDNKVTETAAADYRPANHTVREAAALVAEYEARNGLMEFTWPLEQKRATSNYWYANISPKGKCPFHPQGSSYIVHKNAITDCGAKGDGVTDDTEKIQECIAAQNRCGGESLTCASTSVMPLVLYFPPGNYLISHNIEMYFQTILVGDPINRPRLIAASSFQGLGLLSSDFYIPGASGKSWYINQSNFFRQVRNFIIDIRNTPDNPPNTPPPGPAAIHWQVAQAMSLQNIDIYMREGSRGHVGIFMENGSGGLLTGLKFFGGYIGMRAGNQQFTIKNLVFEKCRTAITAIWDWTFLWTNIKITGANIGIDLINTDLKNKAEPMQTFAYLLVDSAISATTGIRSQPFMANDGYAQLTLDNVNFAGSGTAIAQTSGAAILPGAPHVDSWIWGVVASKQSPKGRIVRGEAANPVRVKPQGLLGGPNGGYFDRPRPQYEDVPASSFRNALSSGCKGDGVADDTESLRKLFREPGHAFVPAGVYRVTDTVKIHSGLKIVGEAWSSIAASGDKFKDMTKPHVMIKVGDKGETGDVEISDILFAAEGNVAGAVLVEWNIRASKPGSAGMWESHFRVGSNAGSKLTTKECRKLTGTINSNCIAVSLMMHITGPGSGYLENVWGWTADHDLEELDGTQIDIYTARGLLVESEAPIWLYATGMEHAVMYQYMIHRADNVFMGLIQTESPYFQSFPVAPKPFEKSVGLFKGDPNFASCNPSKPNSCMAWGLMVEGSRNILIYGAGMYSWFQMYTQKCLETFDCQTQLVYLSNSTNLFIYNIATVGTVDMITSPGINLNGISYQSPRSNVSSINGWLGDVDLIKDSGNAPGATITLDNDVWLWPATQDNLKGTMTVACTPPCVFVFAPLTYPPLQPPPTTTVWDGRGYTITPPAVSTPTLAWEPYTYNKTTTVLMTPTPRARNITVPPWNCGAECGGHTAIFPPIPIPLPTPRDIPCYRFCHPAEPEHPPVLIIPGTLPGPPPPGTDQWDEWYEQSSITFPWERCTPETCPEGCEGRRECRDVKPCVAPGCRRGGDCTGLDCIRGGDCEGDDCIEGGNCYGDECEEAGACIGKRCVRGGKCVGKKCKKGGDCSGDSCGGGGGGGTPNCKPLPPPPPPPCGGCPPPRPPPGERGEEEGEEEEEEEEEGMCLMPNIDIPDNDGNTVTGRTGHASNEGGNVGQGGVNGSAIHPRKTREAVAVEECFRRLVHSEPPQRRGDAQWLAGLKRVVATVCPTPSACISLTTTSSCITVNNQVQTCLSATLCVPKPTDPPKIDITNIATCNGAAASYSCASTSVSASCPPAGRMPAVRRRGMIITAGPEFIPEQTSAPEVAARDGPIAIIDPPRVLEHETELKLAPVFRIVRPAHHNEGAGLRIASPLDKLNGTAPVNQPDLNLIPVALRRDLASSLAQIGTLADDCKYFAVCSDCVEIKPPEPPKQPHAPPACIEAEVKIETTGIDFPGPTGLQTRLWVDGKEICRLLDVCHLFAGFECAVDVRSEKCGDGWLEWRDKFVKYYPKESDRSISYTVDLENKGSMGRMRECWDPCRAIQVFQGKAGC</sequence>
<gene>
    <name evidence="3" type="ORF">QBC34DRAFT_458409</name>
</gene>